<reference evidence="1" key="2">
    <citation type="journal article" date="2015" name="Data Brief">
        <title>Shoot transcriptome of the giant reed, Arundo donax.</title>
        <authorList>
            <person name="Barrero R.A."/>
            <person name="Guerrero F.D."/>
            <person name="Moolhuijzen P."/>
            <person name="Goolsby J.A."/>
            <person name="Tidwell J."/>
            <person name="Bellgard S.E."/>
            <person name="Bellgard M.I."/>
        </authorList>
    </citation>
    <scope>NUCLEOTIDE SEQUENCE</scope>
    <source>
        <tissue evidence="1">Shoot tissue taken approximately 20 cm above the soil surface</tissue>
    </source>
</reference>
<evidence type="ECO:0000313" key="1">
    <source>
        <dbReference type="EMBL" id="JAE12884.1"/>
    </source>
</evidence>
<accession>A0A0A9FNM0</accession>
<protein>
    <submittedName>
        <fullName evidence="1">Uncharacterized protein</fullName>
    </submittedName>
</protein>
<name>A0A0A9FNM0_ARUDO</name>
<dbReference type="AlphaFoldDB" id="A0A0A9FNM0"/>
<sequence length="62" mass="7321">MILPKSSSSIVFPYHHYPSVVFIKSSHFLQHCLPPPWILFCLLPIMWYRCSRLQGSITCRRT</sequence>
<reference evidence="1" key="1">
    <citation type="submission" date="2014-09" db="EMBL/GenBank/DDBJ databases">
        <authorList>
            <person name="Magalhaes I.L.F."/>
            <person name="Oliveira U."/>
            <person name="Santos F.R."/>
            <person name="Vidigal T.H.D.A."/>
            <person name="Brescovit A.D."/>
            <person name="Santos A.J."/>
        </authorList>
    </citation>
    <scope>NUCLEOTIDE SEQUENCE</scope>
    <source>
        <tissue evidence="1">Shoot tissue taken approximately 20 cm above the soil surface</tissue>
    </source>
</reference>
<dbReference type="EMBL" id="GBRH01185012">
    <property type="protein sequence ID" value="JAE12884.1"/>
    <property type="molecule type" value="Transcribed_RNA"/>
</dbReference>
<organism evidence="1">
    <name type="scientific">Arundo donax</name>
    <name type="common">Giant reed</name>
    <name type="synonym">Donax arundinaceus</name>
    <dbReference type="NCBI Taxonomy" id="35708"/>
    <lineage>
        <taxon>Eukaryota</taxon>
        <taxon>Viridiplantae</taxon>
        <taxon>Streptophyta</taxon>
        <taxon>Embryophyta</taxon>
        <taxon>Tracheophyta</taxon>
        <taxon>Spermatophyta</taxon>
        <taxon>Magnoliopsida</taxon>
        <taxon>Liliopsida</taxon>
        <taxon>Poales</taxon>
        <taxon>Poaceae</taxon>
        <taxon>PACMAD clade</taxon>
        <taxon>Arundinoideae</taxon>
        <taxon>Arundineae</taxon>
        <taxon>Arundo</taxon>
    </lineage>
</organism>
<proteinExistence type="predicted"/>